<dbReference type="InterPro" id="IPR050563">
    <property type="entry name" value="4-hydroxybenzoyl-CoA_TE"/>
</dbReference>
<gene>
    <name evidence="1" type="ORF">GCM10023186_34430</name>
</gene>
<sequence length="153" mass="17298">MPYTKQYPVRWADLDPNGHMRHSAYNDYAAQHRLDYLHDHGFPLPKFALLGIGPILFREETRFLKEISPNETITVGAQLAGHSPDGSRWRIVHTIYKADGREAAIVTVDGAWLDLRLRKLAVPPPELAEALSTLDRHSSFEIIERRSSGEISG</sequence>
<keyword evidence="2" id="KW-1185">Reference proteome</keyword>
<evidence type="ECO:0008006" key="3">
    <source>
        <dbReference type="Google" id="ProtNLM"/>
    </source>
</evidence>
<dbReference type="PANTHER" id="PTHR31793">
    <property type="entry name" value="4-HYDROXYBENZOYL-COA THIOESTERASE FAMILY MEMBER"/>
    <property type="match status" value="1"/>
</dbReference>
<dbReference type="PANTHER" id="PTHR31793:SF24">
    <property type="entry name" value="LONG-CHAIN ACYL-COA THIOESTERASE FADM"/>
    <property type="match status" value="1"/>
</dbReference>
<proteinExistence type="predicted"/>
<name>A0ABP8JBE1_9BACT</name>
<dbReference type="Proteomes" id="UP001500454">
    <property type="component" value="Unassembled WGS sequence"/>
</dbReference>
<evidence type="ECO:0000313" key="1">
    <source>
        <dbReference type="EMBL" id="GAA4388135.1"/>
    </source>
</evidence>
<protein>
    <recommendedName>
        <fullName evidence="3">Thioesterase</fullName>
    </recommendedName>
</protein>
<reference evidence="2" key="1">
    <citation type="journal article" date="2019" name="Int. J. Syst. Evol. Microbiol.">
        <title>The Global Catalogue of Microorganisms (GCM) 10K type strain sequencing project: providing services to taxonomists for standard genome sequencing and annotation.</title>
        <authorList>
            <consortium name="The Broad Institute Genomics Platform"/>
            <consortium name="The Broad Institute Genome Sequencing Center for Infectious Disease"/>
            <person name="Wu L."/>
            <person name="Ma J."/>
        </authorList>
    </citation>
    <scope>NUCLEOTIDE SEQUENCE [LARGE SCALE GENOMIC DNA]</scope>
    <source>
        <strain evidence="2">JCM 17924</strain>
    </source>
</reference>
<dbReference type="CDD" id="cd00586">
    <property type="entry name" value="4HBT"/>
    <property type="match status" value="1"/>
</dbReference>
<dbReference type="InterPro" id="IPR029069">
    <property type="entry name" value="HotDog_dom_sf"/>
</dbReference>
<accession>A0ABP8JBE1</accession>
<organism evidence="1 2">
    <name type="scientific">Hymenobacter koreensis</name>
    <dbReference type="NCBI Taxonomy" id="1084523"/>
    <lineage>
        <taxon>Bacteria</taxon>
        <taxon>Pseudomonadati</taxon>
        <taxon>Bacteroidota</taxon>
        <taxon>Cytophagia</taxon>
        <taxon>Cytophagales</taxon>
        <taxon>Hymenobacteraceae</taxon>
        <taxon>Hymenobacter</taxon>
    </lineage>
</organism>
<dbReference type="SUPFAM" id="SSF54637">
    <property type="entry name" value="Thioesterase/thiol ester dehydrase-isomerase"/>
    <property type="match status" value="1"/>
</dbReference>
<dbReference type="Pfam" id="PF13279">
    <property type="entry name" value="4HBT_2"/>
    <property type="match status" value="1"/>
</dbReference>
<comment type="caution">
    <text evidence="1">The sequence shown here is derived from an EMBL/GenBank/DDBJ whole genome shotgun (WGS) entry which is preliminary data.</text>
</comment>
<dbReference type="Gene3D" id="3.10.129.10">
    <property type="entry name" value="Hotdog Thioesterase"/>
    <property type="match status" value="1"/>
</dbReference>
<dbReference type="EMBL" id="BAABHA010000010">
    <property type="protein sequence ID" value="GAA4388135.1"/>
    <property type="molecule type" value="Genomic_DNA"/>
</dbReference>
<evidence type="ECO:0000313" key="2">
    <source>
        <dbReference type="Proteomes" id="UP001500454"/>
    </source>
</evidence>
<dbReference type="RefSeq" id="WP_345226323.1">
    <property type="nucleotide sequence ID" value="NZ_BAABHA010000010.1"/>
</dbReference>